<evidence type="ECO:0000256" key="1">
    <source>
        <dbReference type="SAM" id="SignalP"/>
    </source>
</evidence>
<evidence type="ECO:0000259" key="2">
    <source>
        <dbReference type="Pfam" id="PF00419"/>
    </source>
</evidence>
<dbReference type="EMBL" id="CP085083">
    <property type="protein sequence ID" value="WDZ51802.1"/>
    <property type="molecule type" value="Genomic_DNA"/>
</dbReference>
<feature type="signal peptide" evidence="1">
    <location>
        <begin position="1"/>
        <end position="24"/>
    </location>
</feature>
<evidence type="ECO:0000313" key="4">
    <source>
        <dbReference type="Proteomes" id="UP001199528"/>
    </source>
</evidence>
<name>A0AAJ6NJY0_9GAMM</name>
<keyword evidence="1" id="KW-0732">Signal</keyword>
<dbReference type="SUPFAM" id="SSF49401">
    <property type="entry name" value="Bacterial adhesins"/>
    <property type="match status" value="1"/>
</dbReference>
<proteinExistence type="predicted"/>
<dbReference type="InterPro" id="IPR000259">
    <property type="entry name" value="Adhesion_dom_fimbrial"/>
</dbReference>
<dbReference type="Pfam" id="PF00419">
    <property type="entry name" value="Fimbrial"/>
    <property type="match status" value="1"/>
</dbReference>
<reference evidence="3" key="2">
    <citation type="submission" date="2023-02" db="EMBL/GenBank/DDBJ databases">
        <authorList>
            <person name="Huang Y."/>
            <person name="Zhang Y."/>
            <person name="Zhang T."/>
            <person name="Wang J."/>
        </authorList>
    </citation>
    <scope>NUCLEOTIDE SEQUENCE</scope>
    <source>
        <strain evidence="3">KJ-1</strain>
    </source>
</reference>
<dbReference type="Proteomes" id="UP001199528">
    <property type="component" value="Chromosome"/>
</dbReference>
<feature type="chain" id="PRO_5042570930" evidence="1">
    <location>
        <begin position="25"/>
        <end position="176"/>
    </location>
</feature>
<protein>
    <submittedName>
        <fullName evidence="3">Fimbrial protein</fullName>
    </submittedName>
</protein>
<dbReference type="RefSeq" id="WP_272655470.1">
    <property type="nucleotide sequence ID" value="NZ_CP085083.1"/>
</dbReference>
<dbReference type="KEGG" id="aviv:LF296_03120"/>
<dbReference type="GO" id="GO:0009289">
    <property type="term" value="C:pilus"/>
    <property type="evidence" value="ECO:0007669"/>
    <property type="project" value="InterPro"/>
</dbReference>
<dbReference type="InterPro" id="IPR036937">
    <property type="entry name" value="Adhesion_dom_fimbrial_sf"/>
</dbReference>
<dbReference type="InterPro" id="IPR008966">
    <property type="entry name" value="Adhesion_dom_sf"/>
</dbReference>
<sequence>MKKVIAALMLVALTASVSATLVNAADNMAFKGTLRAHACTLHPDDRAIQIDFLDLGTHSLYLYGGTADQRFDIRLLNCNVNVASDVQVTFQGTPNNTIPGALALDASSQAAGFAIVLKDAAKQQLNLGDMSSSPIVGADTTLEFYRRVQVEPDALVNRGIVPGVFTASATFELFYP</sequence>
<dbReference type="Gene3D" id="2.60.40.1090">
    <property type="entry name" value="Fimbrial-type adhesion domain"/>
    <property type="match status" value="1"/>
</dbReference>
<evidence type="ECO:0000313" key="3">
    <source>
        <dbReference type="EMBL" id="WDZ51802.1"/>
    </source>
</evidence>
<gene>
    <name evidence="3" type="ORF">LF296_03120</name>
</gene>
<accession>A0AAJ6NJY0</accession>
<reference evidence="3" key="1">
    <citation type="journal article" date="2022" name="Front Environ Sci">
        <title>Complete genome sequence analysis of a novel alkane-degrading bacterial strain, Acinetobacter vivianii KJ-1, and its diesel degradation ability.</title>
        <authorList>
            <person name="Zhang Y."/>
            <person name="Song F."/>
            <person name="Wang J."/>
            <person name="Zhao Q."/>
            <person name="Zheng L."/>
            <person name="Wang Z."/>
            <person name="Zhang X."/>
            <person name="Gao Y."/>
            <person name="Chen G."/>
            <person name="Huang Y."/>
        </authorList>
    </citation>
    <scope>NUCLEOTIDE SEQUENCE</scope>
    <source>
        <strain evidence="3">KJ-1</strain>
    </source>
</reference>
<dbReference type="PANTHER" id="PTHR33420">
    <property type="entry name" value="FIMBRIAL SUBUNIT ELFA-RELATED"/>
    <property type="match status" value="1"/>
</dbReference>
<dbReference type="GO" id="GO:0043709">
    <property type="term" value="P:cell adhesion involved in single-species biofilm formation"/>
    <property type="evidence" value="ECO:0007669"/>
    <property type="project" value="TreeGrafter"/>
</dbReference>
<organism evidence="3 4">
    <name type="scientific">Acinetobacter vivianii</name>
    <dbReference type="NCBI Taxonomy" id="1776742"/>
    <lineage>
        <taxon>Bacteria</taxon>
        <taxon>Pseudomonadati</taxon>
        <taxon>Pseudomonadota</taxon>
        <taxon>Gammaproteobacteria</taxon>
        <taxon>Moraxellales</taxon>
        <taxon>Moraxellaceae</taxon>
        <taxon>Acinetobacter</taxon>
    </lineage>
</organism>
<dbReference type="InterPro" id="IPR050263">
    <property type="entry name" value="Bact_Fimbrial_Adh_Pro"/>
</dbReference>
<feature type="domain" description="Fimbrial-type adhesion" evidence="2">
    <location>
        <begin position="29"/>
        <end position="175"/>
    </location>
</feature>
<dbReference type="PANTHER" id="PTHR33420:SF26">
    <property type="entry name" value="FIMBRIAL SUBUNIT"/>
    <property type="match status" value="1"/>
</dbReference>
<dbReference type="AlphaFoldDB" id="A0AAJ6NJY0"/>